<organism evidence="2">
    <name type="scientific">Heligmosomoides polygyrus</name>
    <name type="common">Parasitic roundworm</name>
    <dbReference type="NCBI Taxonomy" id="6339"/>
    <lineage>
        <taxon>Eukaryota</taxon>
        <taxon>Metazoa</taxon>
        <taxon>Ecdysozoa</taxon>
        <taxon>Nematoda</taxon>
        <taxon>Chromadorea</taxon>
        <taxon>Rhabditida</taxon>
        <taxon>Rhabditina</taxon>
        <taxon>Rhabditomorpha</taxon>
        <taxon>Strongyloidea</taxon>
        <taxon>Heligmosomidae</taxon>
        <taxon>Heligmosomoides</taxon>
    </lineage>
</organism>
<feature type="region of interest" description="Disordered" evidence="1">
    <location>
        <begin position="451"/>
        <end position="477"/>
    </location>
</feature>
<proteinExistence type="predicted"/>
<gene>
    <name evidence="2" type="ORF">HPBE_LOCUS27152</name>
</gene>
<sequence length="477" mass="54763">MVVEDCNLRDEDLEVIPSPKQSMKLLSLRSNVLSNPWSILAENFPNLTHLNVMMNPQLNFSADCMVLSKRLLWCVKFDFGDGAWSEEGSKLDESFDEFLSPAVVLEADELTEESKLIYAYNLAINYGLSAQTLETLNDLLRLWTGGEHYKNVWNSVLLLFRHEYRYSIHYYCRRCDAFLPSRFSVCTTSSCPLQNVKCKRSKEMKRTSVHTVAIRPQLETVLRRGLDDLIAAHQAHHAGQPCPSKSETFHFAAYTDDIESQDAFLRGDIHVILTVNFDGVTFKKLSRAEAWPLYLRLEGLQLELRQLEEAPLVMSDRTGRPWRCVVKLSHAIMDMAAIRVLYKSPKWGSLYGCHLCRQRGERDGRRVLWHLPLASHHDHRTRQNILHDAEAKEYGLAGICVLDSLGLGHDDLRRPVEDLIQLNLFRGEVRQWTMVSDKLIPRQKRRRIFEEVGNRSQDSQGSHDELSEGISVASVEL</sequence>
<evidence type="ECO:0000256" key="1">
    <source>
        <dbReference type="SAM" id="MobiDB-lite"/>
    </source>
</evidence>
<dbReference type="OrthoDB" id="5900432at2759"/>
<accession>A0A3P8F6K3</accession>
<name>A0A3P8F6K3_HELPZ</name>
<dbReference type="AlphaFoldDB" id="A0A3P8F6K3"/>
<evidence type="ECO:0000313" key="2">
    <source>
        <dbReference type="EMBL" id="VDP61360.1"/>
    </source>
</evidence>
<reference evidence="2" key="1">
    <citation type="submission" date="2018-11" db="EMBL/GenBank/DDBJ databases">
        <authorList>
            <consortium name="Pathogen Informatics"/>
        </authorList>
    </citation>
    <scope>NUCLEOTIDE SEQUENCE [LARGE SCALE GENOMIC DNA]</scope>
</reference>
<dbReference type="EMBL" id="UZAH01042196">
    <property type="protein sequence ID" value="VDP61360.1"/>
    <property type="molecule type" value="Genomic_DNA"/>
</dbReference>
<protein>
    <submittedName>
        <fullName evidence="2">Uncharacterized protein</fullName>
    </submittedName>
</protein>